<protein>
    <recommendedName>
        <fullName evidence="3">Capsular polysaccharide synthesis protein</fullName>
    </recommendedName>
</protein>
<evidence type="ECO:0008006" key="3">
    <source>
        <dbReference type="Google" id="ProtNLM"/>
    </source>
</evidence>
<dbReference type="AlphaFoldDB" id="A0AA92T1P3"/>
<dbReference type="Gene3D" id="3.90.550.20">
    <property type="match status" value="1"/>
</dbReference>
<proteinExistence type="predicted"/>
<comment type="caution">
    <text evidence="1">The sequence shown here is derived from an EMBL/GenBank/DDBJ whole genome shotgun (WGS) entry which is preliminary data.</text>
</comment>
<evidence type="ECO:0000313" key="1">
    <source>
        <dbReference type="EMBL" id="RGN05375.1"/>
    </source>
</evidence>
<accession>A0AA92T1P3</accession>
<dbReference type="SUPFAM" id="SSF53448">
    <property type="entry name" value="Nucleotide-diphospho-sugar transferases"/>
    <property type="match status" value="1"/>
</dbReference>
<dbReference type="GO" id="GO:0016757">
    <property type="term" value="F:glycosyltransferase activity"/>
    <property type="evidence" value="ECO:0007669"/>
    <property type="project" value="InterPro"/>
</dbReference>
<reference evidence="1 2" key="1">
    <citation type="submission" date="2018-08" db="EMBL/GenBank/DDBJ databases">
        <title>A genome reference for cultivated species of the human gut microbiota.</title>
        <authorList>
            <person name="Zou Y."/>
            <person name="Xue W."/>
            <person name="Luo G."/>
        </authorList>
    </citation>
    <scope>NUCLEOTIDE SEQUENCE [LARGE SCALE GENOMIC DNA]</scope>
    <source>
        <strain evidence="1 2">OM06-11</strain>
    </source>
</reference>
<dbReference type="Proteomes" id="UP000261245">
    <property type="component" value="Unassembled WGS sequence"/>
</dbReference>
<gene>
    <name evidence="1" type="ORF">DXB80_12350</name>
</gene>
<evidence type="ECO:0000313" key="2">
    <source>
        <dbReference type="Proteomes" id="UP000261245"/>
    </source>
</evidence>
<dbReference type="InterPro" id="IPR008441">
    <property type="entry name" value="AfumC-like_glycosyl_Trfase"/>
</dbReference>
<organism evidence="1 2">
    <name type="scientific">Segatella copri</name>
    <dbReference type="NCBI Taxonomy" id="165179"/>
    <lineage>
        <taxon>Bacteria</taxon>
        <taxon>Pseudomonadati</taxon>
        <taxon>Bacteroidota</taxon>
        <taxon>Bacteroidia</taxon>
        <taxon>Bacteroidales</taxon>
        <taxon>Prevotellaceae</taxon>
        <taxon>Segatella</taxon>
    </lineage>
</organism>
<sequence length="331" mass="39223">MSLFIKLLLGKILSQKRDLLKIYRLGKIVSLVYAMSLLKLRIKQVFHMDSEKDYLYKDRLLLEWLHENFKDIDISCKSYMHEEVPRNDDVHYIWIYWDNPNKMPLVVKQCVDSILLKNKNSKVNIISEENVNDFVEIPPIIRKKYKQGIISKTHFSDVVRVSLLLKYGGVWVDATLYMVHSIPECIWKKQFYTVTPKLETPYKVISHGRWAVFFLACQPGNELMRLTLMMMIEYWNKYDELFDYLWIDYFWAYFQKRSGSIAKLFSSVPSNNLHCLDINLAQAYSENNLEALINRDDTLFYKLSYKFSSSIPLYDTCGKETLLGHIVTRKI</sequence>
<dbReference type="EMBL" id="QSUC01000043">
    <property type="protein sequence ID" value="RGN05375.1"/>
    <property type="molecule type" value="Genomic_DNA"/>
</dbReference>
<dbReference type="Pfam" id="PF05704">
    <property type="entry name" value="Caps_synth"/>
    <property type="match status" value="1"/>
</dbReference>
<dbReference type="InterPro" id="IPR029044">
    <property type="entry name" value="Nucleotide-diphossugar_trans"/>
</dbReference>
<name>A0AA92T1P3_9BACT</name>